<dbReference type="InterPro" id="IPR006016">
    <property type="entry name" value="UspA"/>
</dbReference>
<feature type="domain" description="UspA" evidence="2">
    <location>
        <begin position="212"/>
        <end position="277"/>
    </location>
</feature>
<organism evidence="3 4">
    <name type="scientific">Pseudonocardia benzenivorans</name>
    <dbReference type="NCBI Taxonomy" id="228005"/>
    <lineage>
        <taxon>Bacteria</taxon>
        <taxon>Bacillati</taxon>
        <taxon>Actinomycetota</taxon>
        <taxon>Actinomycetes</taxon>
        <taxon>Pseudonocardiales</taxon>
        <taxon>Pseudonocardiaceae</taxon>
        <taxon>Pseudonocardia</taxon>
    </lineage>
</organism>
<evidence type="ECO:0000313" key="3">
    <source>
        <dbReference type="EMBL" id="MFD1237621.1"/>
    </source>
</evidence>
<proteinExistence type="inferred from homology"/>
<dbReference type="InterPro" id="IPR014729">
    <property type="entry name" value="Rossmann-like_a/b/a_fold"/>
</dbReference>
<dbReference type="RefSeq" id="WP_013675300.1">
    <property type="nucleotide sequence ID" value="NZ_BAABKS010000074.1"/>
</dbReference>
<reference evidence="4" key="1">
    <citation type="journal article" date="2019" name="Int. J. Syst. Evol. Microbiol.">
        <title>The Global Catalogue of Microorganisms (GCM) 10K type strain sequencing project: providing services to taxonomists for standard genome sequencing and annotation.</title>
        <authorList>
            <consortium name="The Broad Institute Genomics Platform"/>
            <consortium name="The Broad Institute Genome Sequencing Center for Infectious Disease"/>
            <person name="Wu L."/>
            <person name="Ma J."/>
        </authorList>
    </citation>
    <scope>NUCLEOTIDE SEQUENCE [LARGE SCALE GENOMIC DNA]</scope>
    <source>
        <strain evidence="4">CCUG 49018</strain>
    </source>
</reference>
<evidence type="ECO:0000259" key="2">
    <source>
        <dbReference type="Pfam" id="PF00582"/>
    </source>
</evidence>
<dbReference type="Proteomes" id="UP001597182">
    <property type="component" value="Unassembled WGS sequence"/>
</dbReference>
<evidence type="ECO:0000256" key="1">
    <source>
        <dbReference type="ARBA" id="ARBA00008791"/>
    </source>
</evidence>
<protein>
    <submittedName>
        <fullName evidence="3">Universal stress protein</fullName>
    </submittedName>
</protein>
<feature type="domain" description="UspA" evidence="2">
    <location>
        <begin position="11"/>
        <end position="150"/>
    </location>
</feature>
<comment type="similarity">
    <text evidence="1">Belongs to the universal stress protein A family.</text>
</comment>
<dbReference type="PANTHER" id="PTHR46268:SF6">
    <property type="entry name" value="UNIVERSAL STRESS PROTEIN UP12"/>
    <property type="match status" value="1"/>
</dbReference>
<keyword evidence="4" id="KW-1185">Reference proteome</keyword>
<dbReference type="PRINTS" id="PR01438">
    <property type="entry name" value="UNVRSLSTRESS"/>
</dbReference>
<dbReference type="SUPFAM" id="SSF52402">
    <property type="entry name" value="Adenine nucleotide alpha hydrolases-like"/>
    <property type="match status" value="2"/>
</dbReference>
<sequence length="281" mass="28457">MAGELIAYIRRTVVVGVDGTEPALRAVRWGAREAVRRGGALRLVIATVAPVFQPMGLDQVGPSRARDAIAGAAVESLDEAADVAADVAPGVEIVRQVRGGSAPVALHAESEWAGLVVVGTRGRGPMRTVVLGSVAAATAATALCPVVVVRGEIEPRTDRAGADTAGVVVPADGSAAGRRATAFAYEEARRRGSGLLVVHAGCVAVPPDDRIAGGDPQVPIRHVADPADAESALVTASSGAALLVVGVQPRRRSLGGPAGRLCRSLLRTAHCPVAVVRTSAG</sequence>
<accession>A0ABW3VSF8</accession>
<comment type="caution">
    <text evidence="3">The sequence shown here is derived from an EMBL/GenBank/DDBJ whole genome shotgun (WGS) entry which is preliminary data.</text>
</comment>
<dbReference type="PANTHER" id="PTHR46268">
    <property type="entry name" value="STRESS RESPONSE PROTEIN NHAX"/>
    <property type="match status" value="1"/>
</dbReference>
<gene>
    <name evidence="3" type="ORF">ACFQ34_30420</name>
</gene>
<evidence type="ECO:0000313" key="4">
    <source>
        <dbReference type="Proteomes" id="UP001597182"/>
    </source>
</evidence>
<name>A0ABW3VSF8_9PSEU</name>
<dbReference type="Pfam" id="PF00582">
    <property type="entry name" value="Usp"/>
    <property type="match status" value="2"/>
</dbReference>
<dbReference type="InterPro" id="IPR006015">
    <property type="entry name" value="Universal_stress_UspA"/>
</dbReference>
<dbReference type="EMBL" id="JBHTMB010000301">
    <property type="protein sequence ID" value="MFD1237621.1"/>
    <property type="molecule type" value="Genomic_DNA"/>
</dbReference>
<dbReference type="Gene3D" id="3.40.50.620">
    <property type="entry name" value="HUPs"/>
    <property type="match status" value="2"/>
</dbReference>